<feature type="chain" id="PRO_5010756165" description="Carboxylic ester hydrolase" evidence="3">
    <location>
        <begin position="21"/>
        <end position="561"/>
    </location>
</feature>
<evidence type="ECO:0000259" key="4">
    <source>
        <dbReference type="Pfam" id="PF00135"/>
    </source>
</evidence>
<keyword evidence="3" id="KW-0732">Signal</keyword>
<name>A0A1X6N1S3_9APHY</name>
<dbReference type="SUPFAM" id="SSF53474">
    <property type="entry name" value="alpha/beta-Hydrolases"/>
    <property type="match status" value="1"/>
</dbReference>
<dbReference type="Gene3D" id="3.40.50.1820">
    <property type="entry name" value="alpha/beta hydrolase"/>
    <property type="match status" value="1"/>
</dbReference>
<dbReference type="InterPro" id="IPR019826">
    <property type="entry name" value="Carboxylesterase_B_AS"/>
</dbReference>
<dbReference type="PROSITE" id="PS00941">
    <property type="entry name" value="CARBOXYLESTERASE_B_2"/>
    <property type="match status" value="1"/>
</dbReference>
<dbReference type="Proteomes" id="UP000194127">
    <property type="component" value="Unassembled WGS sequence"/>
</dbReference>
<gene>
    <name evidence="5" type="ORF">POSPLADRAFT_1065829</name>
</gene>
<dbReference type="GO" id="GO:0016787">
    <property type="term" value="F:hydrolase activity"/>
    <property type="evidence" value="ECO:0007669"/>
    <property type="project" value="UniProtKB-KW"/>
</dbReference>
<accession>A0A1X6N1S3</accession>
<dbReference type="EC" id="3.1.1.-" evidence="3"/>
<feature type="signal peptide" evidence="3">
    <location>
        <begin position="1"/>
        <end position="20"/>
    </location>
</feature>
<dbReference type="RefSeq" id="XP_024339375.1">
    <property type="nucleotide sequence ID" value="XM_024482000.1"/>
</dbReference>
<dbReference type="OrthoDB" id="408631at2759"/>
<reference evidence="5 6" key="1">
    <citation type="submission" date="2017-04" db="EMBL/GenBank/DDBJ databases">
        <title>Genome Sequence of the Model Brown-Rot Fungus Postia placenta SB12.</title>
        <authorList>
            <consortium name="DOE Joint Genome Institute"/>
            <person name="Gaskell J."/>
            <person name="Kersten P."/>
            <person name="Larrondo L.F."/>
            <person name="Canessa P."/>
            <person name="Martinez D."/>
            <person name="Hibbett D."/>
            <person name="Schmoll M."/>
            <person name="Kubicek C.P."/>
            <person name="Martinez A.T."/>
            <person name="Yadav J."/>
            <person name="Master E."/>
            <person name="Magnuson J.K."/>
            <person name="James T."/>
            <person name="Yaver D."/>
            <person name="Berka R."/>
            <person name="Labutti K."/>
            <person name="Lipzen A."/>
            <person name="Aerts A."/>
            <person name="Barry K."/>
            <person name="Henrissat B."/>
            <person name="Blanchette R."/>
            <person name="Grigoriev I."/>
            <person name="Cullen D."/>
        </authorList>
    </citation>
    <scope>NUCLEOTIDE SEQUENCE [LARGE SCALE GENOMIC DNA]</scope>
    <source>
        <strain evidence="5 6">MAD-698-R-SB12</strain>
    </source>
</reference>
<keyword evidence="6" id="KW-1185">Reference proteome</keyword>
<comment type="similarity">
    <text evidence="1 3">Belongs to the type-B carboxylesterase/lipase family.</text>
</comment>
<dbReference type="AlphaFoldDB" id="A0A1X6N1S3"/>
<dbReference type="EMBL" id="KZ110596">
    <property type="protein sequence ID" value="OSX62581.1"/>
    <property type="molecule type" value="Genomic_DNA"/>
</dbReference>
<evidence type="ECO:0000256" key="1">
    <source>
        <dbReference type="ARBA" id="ARBA00005964"/>
    </source>
</evidence>
<dbReference type="InterPro" id="IPR002018">
    <property type="entry name" value="CarbesteraseB"/>
</dbReference>
<dbReference type="InterPro" id="IPR029058">
    <property type="entry name" value="AB_hydrolase_fold"/>
</dbReference>
<sequence length="561" mass="60583">MINFLFFVSSVAALTGFTFASPVDRDAAPAVKLSYGSFQGQNTGNVSEFLGVPFAAAPTGNLRFAPPQPPTPFEGVRQATQYGAACLQQTTAADTGALPFKLPSIIHPIPGAPGIVNSSEDCLFINVVKPATADSKGGLPVLLWFFGGAFETGDSSSFPGAPIVERSIVLGEPVIFVSANYRLHALGFLAGKEALAANATNLGLRDQRLAMEWVHEYISDFGGDPSKVIIWGESAGAESIGLHYLINNGTTDLFRGGFMESGSPYTLKTVEDGQQWYDHLVEYTACGGNSDTFECLRQAPIDQLMAAANSTPSYINYTSLNLAWFPRVDGNVIARNPVESLQMGLYSKAPFVNGDCDDEGTIFSLANLNITTDEEFANYIHTNYLPTASDEQIAVLADVYPANPALGSPFGTGDMWNISAQYKRLASFQGDLQFQVPRRFFMSIASATQPTWSYLYKRGKSEPVIGTYHASDIAEFFTDIDYIGMDALINFAHSLNPNAPSGLPQNISYLSDVHWPQYGSSLIPSLLTFWDPAPTVNITLDTFRAVPIEVLTLITLALALA</sequence>
<evidence type="ECO:0000313" key="5">
    <source>
        <dbReference type="EMBL" id="OSX62581.1"/>
    </source>
</evidence>
<evidence type="ECO:0000256" key="2">
    <source>
        <dbReference type="ARBA" id="ARBA00022801"/>
    </source>
</evidence>
<dbReference type="InterPro" id="IPR050309">
    <property type="entry name" value="Type-B_Carboxylest/Lipase"/>
</dbReference>
<dbReference type="PANTHER" id="PTHR11559">
    <property type="entry name" value="CARBOXYLESTERASE"/>
    <property type="match status" value="1"/>
</dbReference>
<dbReference type="STRING" id="670580.A0A1X6N1S3"/>
<dbReference type="GeneID" id="36326950"/>
<proteinExistence type="inferred from homology"/>
<evidence type="ECO:0000313" key="6">
    <source>
        <dbReference type="Proteomes" id="UP000194127"/>
    </source>
</evidence>
<dbReference type="InterPro" id="IPR019819">
    <property type="entry name" value="Carboxylesterase_B_CS"/>
</dbReference>
<dbReference type="Pfam" id="PF00135">
    <property type="entry name" value="COesterase"/>
    <property type="match status" value="1"/>
</dbReference>
<keyword evidence="2 3" id="KW-0378">Hydrolase</keyword>
<dbReference type="PROSITE" id="PS00122">
    <property type="entry name" value="CARBOXYLESTERASE_B_1"/>
    <property type="match status" value="1"/>
</dbReference>
<protein>
    <recommendedName>
        <fullName evidence="3">Carboxylic ester hydrolase</fullName>
        <ecNumber evidence="3">3.1.1.-</ecNumber>
    </recommendedName>
</protein>
<evidence type="ECO:0000256" key="3">
    <source>
        <dbReference type="RuleBase" id="RU361235"/>
    </source>
</evidence>
<organism evidence="5 6">
    <name type="scientific">Postia placenta MAD-698-R-SB12</name>
    <dbReference type="NCBI Taxonomy" id="670580"/>
    <lineage>
        <taxon>Eukaryota</taxon>
        <taxon>Fungi</taxon>
        <taxon>Dikarya</taxon>
        <taxon>Basidiomycota</taxon>
        <taxon>Agaricomycotina</taxon>
        <taxon>Agaricomycetes</taxon>
        <taxon>Polyporales</taxon>
        <taxon>Adustoporiaceae</taxon>
        <taxon>Rhodonia</taxon>
    </lineage>
</organism>
<feature type="domain" description="Carboxylesterase type B" evidence="4">
    <location>
        <begin position="28"/>
        <end position="518"/>
    </location>
</feature>